<evidence type="ECO:0000256" key="9">
    <source>
        <dbReference type="ARBA" id="ARBA00023125"/>
    </source>
</evidence>
<name>D3UHV1_HELM1</name>
<reference evidence="12 13" key="1">
    <citation type="journal article" date="2010" name="BMC Genomics">
        <title>Comparative genomics and proteomics of Helicobacter mustelae, an ulcerogenic and carcinogenic gastric pathogen.</title>
        <authorList>
            <person name="O'Toole P.W."/>
            <person name="Snelling W.J."/>
            <person name="Canchaya C."/>
            <person name="Forde B.M."/>
            <person name="Hardie K.R."/>
            <person name="Josenhans C."/>
            <person name="Graham R.L.J."/>
            <person name="McMullan G."/>
            <person name="Parkhill J."/>
            <person name="Belda E."/>
            <person name="Bentley S.D."/>
        </authorList>
    </citation>
    <scope>NUCLEOTIDE SEQUENCE [LARGE SCALE GENOMIC DNA]</scope>
    <source>
        <strain evidence="13">ATCC 43772 / LMG 18044 / NCTC 12198 / 12198</strain>
    </source>
</reference>
<dbReference type="STRING" id="679897.HMU08170"/>
<dbReference type="CDD" id="cd22332">
    <property type="entry name" value="HsdR_N"/>
    <property type="match status" value="1"/>
</dbReference>
<evidence type="ECO:0000256" key="8">
    <source>
        <dbReference type="ARBA" id="ARBA00022840"/>
    </source>
</evidence>
<dbReference type="CDD" id="cd18800">
    <property type="entry name" value="SF2_C_EcoR124I-like"/>
    <property type="match status" value="1"/>
</dbReference>
<dbReference type="InterPro" id="IPR027417">
    <property type="entry name" value="P-loop_NTPase"/>
</dbReference>
<dbReference type="Pfam" id="PF22679">
    <property type="entry name" value="T1R_D3-like"/>
    <property type="match status" value="1"/>
</dbReference>
<dbReference type="GO" id="GO:0009035">
    <property type="term" value="F:type I site-specific deoxyribonuclease activity"/>
    <property type="evidence" value="ECO:0007669"/>
    <property type="project" value="UniProtKB-EC"/>
</dbReference>
<evidence type="ECO:0000256" key="6">
    <source>
        <dbReference type="ARBA" id="ARBA00022759"/>
    </source>
</evidence>
<comment type="similarity">
    <text evidence="2 10">Belongs to the HsdR family.</text>
</comment>
<dbReference type="InterPro" id="IPR007409">
    <property type="entry name" value="Restrct_endonuc_type1_HsdR_N"/>
</dbReference>
<evidence type="ECO:0000256" key="7">
    <source>
        <dbReference type="ARBA" id="ARBA00022801"/>
    </source>
</evidence>
<dbReference type="InterPro" id="IPR004473">
    <property type="entry name" value="Restrct_endonuc_typeI_HsdR"/>
</dbReference>
<dbReference type="PROSITE" id="PS51192">
    <property type="entry name" value="HELICASE_ATP_BIND_1"/>
    <property type="match status" value="1"/>
</dbReference>
<dbReference type="AlphaFoldDB" id="D3UHV1"/>
<dbReference type="InterPro" id="IPR014001">
    <property type="entry name" value="Helicase_ATP-bd"/>
</dbReference>
<comment type="catalytic activity">
    <reaction evidence="1 10">
        <text>Endonucleolytic cleavage of DNA to give random double-stranded fragments with terminal 5'-phosphates, ATP is simultaneously hydrolyzed.</text>
        <dbReference type="EC" id="3.1.21.3"/>
    </reaction>
</comment>
<keyword evidence="7 10" id="KW-0378">Hydrolase</keyword>
<keyword evidence="8 10" id="KW-0067">ATP-binding</keyword>
<evidence type="ECO:0000259" key="11">
    <source>
        <dbReference type="PROSITE" id="PS51192"/>
    </source>
</evidence>
<dbReference type="GO" id="GO:0009307">
    <property type="term" value="P:DNA restriction-modification system"/>
    <property type="evidence" value="ECO:0007669"/>
    <property type="project" value="UniProtKB-KW"/>
</dbReference>
<dbReference type="RefSeq" id="WP_013023148.1">
    <property type="nucleotide sequence ID" value="NC_013949.1"/>
</dbReference>
<dbReference type="KEGG" id="hms:HMU08170"/>
<evidence type="ECO:0000256" key="1">
    <source>
        <dbReference type="ARBA" id="ARBA00000851"/>
    </source>
</evidence>
<organism evidence="12 13">
    <name type="scientific">Helicobacter mustelae (strain ATCC 43772 / CCUG 25715 / CIP 103759 / LMG 18044 / NCTC 12198 / R85-136P)</name>
    <name type="common">Campylobacter mustelae</name>
    <dbReference type="NCBI Taxonomy" id="679897"/>
    <lineage>
        <taxon>Bacteria</taxon>
        <taxon>Pseudomonadati</taxon>
        <taxon>Campylobacterota</taxon>
        <taxon>Epsilonproteobacteria</taxon>
        <taxon>Campylobacterales</taxon>
        <taxon>Helicobacteraceae</taxon>
        <taxon>Helicobacter</taxon>
    </lineage>
</organism>
<dbReference type="Pfam" id="PF18766">
    <property type="entry name" value="SWI2_SNF2"/>
    <property type="match status" value="1"/>
</dbReference>
<dbReference type="HOGENOM" id="CLU_004848_1_0_7"/>
<evidence type="ECO:0000256" key="3">
    <source>
        <dbReference type="ARBA" id="ARBA00022722"/>
    </source>
</evidence>
<evidence type="ECO:0000256" key="10">
    <source>
        <dbReference type="RuleBase" id="RU364115"/>
    </source>
</evidence>
<proteinExistence type="inferred from homology"/>
<dbReference type="PANTHER" id="PTHR30195:SF16">
    <property type="entry name" value="TYPE I RESTRICTION ENZYME ENDONUCLEASE SUBUNIT"/>
    <property type="match status" value="1"/>
</dbReference>
<dbReference type="CDD" id="cd18030">
    <property type="entry name" value="DEXHc_RE_I_HsdR"/>
    <property type="match status" value="1"/>
</dbReference>
<dbReference type="Pfam" id="PF12008">
    <property type="entry name" value="EcoR124_C"/>
    <property type="match status" value="1"/>
</dbReference>
<keyword evidence="6" id="KW-0255">Endonuclease</keyword>
<protein>
    <recommendedName>
        <fullName evidence="10">Type I restriction enzyme endonuclease subunit</fullName>
        <shortName evidence="10">R protein</shortName>
        <ecNumber evidence="10">3.1.21.3</ecNumber>
    </recommendedName>
</protein>
<dbReference type="InterPro" id="IPR022625">
    <property type="entry name" value="TypeI_RM_Rsu_C"/>
</dbReference>
<keyword evidence="4 10" id="KW-0547">Nucleotide-binding</keyword>
<evidence type="ECO:0000313" key="13">
    <source>
        <dbReference type="Proteomes" id="UP000001522"/>
    </source>
</evidence>
<dbReference type="SMART" id="SM00487">
    <property type="entry name" value="DEXDc"/>
    <property type="match status" value="1"/>
</dbReference>
<dbReference type="EMBL" id="FN555004">
    <property type="protein sequence ID" value="CBG40074.1"/>
    <property type="molecule type" value="Genomic_DNA"/>
</dbReference>
<dbReference type="Gene3D" id="1.20.58.2040">
    <property type="match status" value="1"/>
</dbReference>
<dbReference type="InterPro" id="IPR051268">
    <property type="entry name" value="Type-I_R_enzyme_R_subunit"/>
</dbReference>
<dbReference type="PANTHER" id="PTHR30195">
    <property type="entry name" value="TYPE I SITE-SPECIFIC DEOXYRIBONUCLEASE PROTEIN SUBUNIT M AND R"/>
    <property type="match status" value="1"/>
</dbReference>
<evidence type="ECO:0000313" key="12">
    <source>
        <dbReference type="EMBL" id="CBG40074.1"/>
    </source>
</evidence>
<dbReference type="Pfam" id="PF04313">
    <property type="entry name" value="HSDR_N"/>
    <property type="match status" value="1"/>
</dbReference>
<dbReference type="REBASE" id="24888">
    <property type="entry name" value="HmuAORF8150P"/>
</dbReference>
<sequence>MNYQTIAQSNESTVVAEYFRETERKGSYESEAELEREFIAILEKQGYEYKKIHNQEKLKQNLRESLERLNEFTFSDSEWRDFYTHIIANKQETHKEKTKKFQQVSSFTLDLENGEKKNIKLIDKKNIYRNSLQVIHQYEANGGQNRYDVSILVNGLPLVHVELKKRGVALKNAFTQMQGYAKKSFCVDDGLFDYVQIFVISNGTESKYYSNTIKSSRNGKNTDTFEFTNYWADAKNQKILDLVDFAKTFFARHSILNILTRYCIFTSDENLLVMRPYQIVATERILEKIRIAHQNKSYGTKANGGYIWHTTGSGKTLTSFRAATLTQELKHIAKVLFVVDRKDLDYQTMKEYENFQKGAANATKNTTKLKEHLENPDAKIIVTTIQKLAIFIEKNPKHEIYQKEVVIIFDECHRSLGNVYKQITQAFKKYYFFGFTGTPIFAENCDKSKPQDTTENKFGERLHEYTIIDAISDKNVLPFRVEYTNTTQAKKDIKDKDVRAIDEEKALLDERRIKAITDYIIKNFARLTKNEENYAYAKNLAGESTQNKSGHKGFNSILACSSIKAAKKYYQAFKEQDHSLKIATIFSYSQSEGIDGLEEENNENIDGLDQNSKEFLDNAIKDYNAMFGSNFDTSGFQEYYKDLAKNMKERKIDILIVANMFLTGFDAKTLNTLWVDKNLKYHGLIQAFSRTNRILDSVKTHGNIVCFRNLEQDLNDALKLFGNKNASAIVLLRKYEDYLNGYVDDEGKIYEGYKSLIEKLKGFPLGTSIDLEEEKREFIKLFGSILKLENLLNSFEEFQKSDHITERDFQDYQGMYLNLHDEMKEKREKGEQKEEINEELVFEVELVKQEEVGIDYILNLIYSYKHSELTAPGIREIIDSIINSSTQLRSRKELIEGFVKKYQSNPNFKWQEHVKQQREEEFQNIIKANNLQEKKAYAFMSKAFKSGEISFLGTEFPDILPKMSFFQDGRKEVKAKVEQDLQEFFDKFYEIYKSDFTKQESAKDTAAEV</sequence>
<keyword evidence="5 10" id="KW-0680">Restriction system</keyword>
<dbReference type="InterPro" id="IPR055180">
    <property type="entry name" value="HsdR_RecA-like_helicase_dom_2"/>
</dbReference>
<dbReference type="Proteomes" id="UP000001522">
    <property type="component" value="Chromosome"/>
</dbReference>
<dbReference type="SUPFAM" id="SSF52540">
    <property type="entry name" value="P-loop containing nucleoside triphosphate hydrolases"/>
    <property type="match status" value="1"/>
</dbReference>
<dbReference type="Gene3D" id="3.90.1570.50">
    <property type="match status" value="2"/>
</dbReference>
<evidence type="ECO:0000256" key="5">
    <source>
        <dbReference type="ARBA" id="ARBA00022747"/>
    </source>
</evidence>
<dbReference type="EC" id="3.1.21.3" evidence="10"/>
<keyword evidence="3" id="KW-0540">Nuclease</keyword>
<dbReference type="NCBIfam" id="TIGR00348">
    <property type="entry name" value="hsdR"/>
    <property type="match status" value="1"/>
</dbReference>
<accession>D3UHV1</accession>
<comment type="subunit">
    <text evidence="10">The type I restriction/modification system is composed of three polypeptides R, M and S.</text>
</comment>
<dbReference type="InterPro" id="IPR040980">
    <property type="entry name" value="SWI2_SNF2"/>
</dbReference>
<dbReference type="GO" id="GO:0003677">
    <property type="term" value="F:DNA binding"/>
    <property type="evidence" value="ECO:0007669"/>
    <property type="project" value="UniProtKB-KW"/>
</dbReference>
<evidence type="ECO:0000256" key="4">
    <source>
        <dbReference type="ARBA" id="ARBA00022741"/>
    </source>
</evidence>
<keyword evidence="9 10" id="KW-0238">DNA-binding</keyword>
<feature type="domain" description="Helicase ATP-binding" evidence="11">
    <location>
        <begin position="296"/>
        <end position="457"/>
    </location>
</feature>
<evidence type="ECO:0000256" key="2">
    <source>
        <dbReference type="ARBA" id="ARBA00008598"/>
    </source>
</evidence>
<keyword evidence="13" id="KW-1185">Reference proteome</keyword>
<gene>
    <name evidence="12" type="ordered locus">HMU08170</name>
</gene>
<dbReference type="Gene3D" id="3.40.50.300">
    <property type="entry name" value="P-loop containing nucleotide triphosphate hydrolases"/>
    <property type="match status" value="2"/>
</dbReference>
<dbReference type="GO" id="GO:0005524">
    <property type="term" value="F:ATP binding"/>
    <property type="evidence" value="ECO:0007669"/>
    <property type="project" value="UniProtKB-KW"/>
</dbReference>
<dbReference type="eggNOG" id="COG0610">
    <property type="taxonomic scope" value="Bacteria"/>
</dbReference>
<comment type="function">
    <text evidence="10">Subunit R is required for both nuclease and ATPase activities, but not for modification.</text>
</comment>